<dbReference type="EMBL" id="QRCM01000003">
    <property type="protein sequence ID" value="TXG88278.1"/>
    <property type="molecule type" value="Genomic_DNA"/>
</dbReference>
<organism evidence="4 6">
    <name type="scientific">Rhodococcus rhodnii</name>
    <dbReference type="NCBI Taxonomy" id="38312"/>
    <lineage>
        <taxon>Bacteria</taxon>
        <taxon>Bacillati</taxon>
        <taxon>Actinomycetota</taxon>
        <taxon>Actinomycetes</taxon>
        <taxon>Mycobacteriales</taxon>
        <taxon>Nocardiaceae</taxon>
        <taxon>Rhodococcus</taxon>
    </lineage>
</organism>
<dbReference type="EMBL" id="QRCM01000001">
    <property type="protein sequence ID" value="TXG90709.1"/>
    <property type="molecule type" value="Genomic_DNA"/>
</dbReference>
<feature type="transmembrane region" description="Helical" evidence="2">
    <location>
        <begin position="98"/>
        <end position="116"/>
    </location>
</feature>
<accession>A0A6P2C8L5</accession>
<feature type="transmembrane region" description="Helical" evidence="2">
    <location>
        <begin position="62"/>
        <end position="86"/>
    </location>
</feature>
<dbReference type="EMBL" id="QRCM01000001">
    <property type="protein sequence ID" value="TXG89084.1"/>
    <property type="molecule type" value="Genomic_DNA"/>
</dbReference>
<evidence type="ECO:0000313" key="4">
    <source>
        <dbReference type="EMBL" id="TXG89084.1"/>
    </source>
</evidence>
<evidence type="ECO:0000313" key="6">
    <source>
        <dbReference type="Proteomes" id="UP000471120"/>
    </source>
</evidence>
<comment type="caution">
    <text evidence="4">The sequence shown here is derived from an EMBL/GenBank/DDBJ whole genome shotgun (WGS) entry which is preliminary data.</text>
</comment>
<evidence type="ECO:0000256" key="1">
    <source>
        <dbReference type="SAM" id="MobiDB-lite"/>
    </source>
</evidence>
<keyword evidence="2" id="KW-1133">Transmembrane helix</keyword>
<feature type="compositionally biased region" description="Acidic residues" evidence="1">
    <location>
        <begin position="1"/>
        <end position="10"/>
    </location>
</feature>
<dbReference type="AlphaFoldDB" id="A0A6P2C8L5"/>
<gene>
    <name evidence="4" type="ORF">DW322_01015</name>
    <name evidence="5" type="ORF">DW322_11380</name>
    <name evidence="3" type="ORF">DW322_21590</name>
</gene>
<evidence type="ECO:0000313" key="5">
    <source>
        <dbReference type="EMBL" id="TXG90709.1"/>
    </source>
</evidence>
<reference evidence="4 6" key="1">
    <citation type="submission" date="2018-07" db="EMBL/GenBank/DDBJ databases">
        <title>Genome sequence of Rhodococcus rhodnii ATCC 35071 from Rhodnius prolixus.</title>
        <authorList>
            <person name="Patel V."/>
            <person name="Vogel K.J."/>
        </authorList>
    </citation>
    <scope>NUCLEOTIDE SEQUENCE [LARGE SCALE GENOMIC DNA]</scope>
    <source>
        <strain evidence="4 6">ATCC 35071</strain>
    </source>
</reference>
<feature type="region of interest" description="Disordered" evidence="1">
    <location>
        <begin position="1"/>
        <end position="57"/>
    </location>
</feature>
<dbReference type="RefSeq" id="WP_010840063.1">
    <property type="nucleotide sequence ID" value="NZ_QRCM01000001.1"/>
</dbReference>
<keyword evidence="2" id="KW-0472">Membrane</keyword>
<evidence type="ECO:0000313" key="3">
    <source>
        <dbReference type="EMBL" id="TXG88278.1"/>
    </source>
</evidence>
<protein>
    <submittedName>
        <fullName evidence="4">Uncharacterized protein</fullName>
    </submittedName>
</protein>
<evidence type="ECO:0000256" key="2">
    <source>
        <dbReference type="SAM" id="Phobius"/>
    </source>
</evidence>
<proteinExistence type="predicted"/>
<name>A0A6P2C8L5_9NOCA</name>
<keyword evidence="2" id="KW-0812">Transmembrane</keyword>
<sequence length="127" mass="14002">MLTEFGEDDPSSPYEDASVDQLSGPGDPNKPTNQVQPERAENEAWAAAAERAKDNNSHRRKLVTWTMWAVSVSLLINAVIFCVYMGSQWGQISDAVMIAWITATVVEVLGIAYIITSDLFKDGTRSH</sequence>
<dbReference type="Proteomes" id="UP000471120">
    <property type="component" value="Unassembled WGS sequence"/>
</dbReference>